<feature type="transmembrane region" description="Helical" evidence="2">
    <location>
        <begin position="97"/>
        <end position="117"/>
    </location>
</feature>
<feature type="region of interest" description="Disordered" evidence="1">
    <location>
        <begin position="293"/>
        <end position="314"/>
    </location>
</feature>
<feature type="transmembrane region" description="Helical" evidence="2">
    <location>
        <begin position="197"/>
        <end position="218"/>
    </location>
</feature>
<dbReference type="Pfam" id="PF06197">
    <property type="entry name" value="DUF998"/>
    <property type="match status" value="1"/>
</dbReference>
<name>A0A1Q8C3I4_9PSEU</name>
<feature type="transmembrane region" description="Helical" evidence="2">
    <location>
        <begin position="164"/>
        <end position="185"/>
    </location>
</feature>
<proteinExistence type="predicted"/>
<feature type="transmembrane region" description="Helical" evidence="2">
    <location>
        <begin position="129"/>
        <end position="152"/>
    </location>
</feature>
<dbReference type="OrthoDB" id="3688922at2"/>
<evidence type="ECO:0008006" key="5">
    <source>
        <dbReference type="Google" id="ProtNLM"/>
    </source>
</evidence>
<keyword evidence="4" id="KW-1185">Reference proteome</keyword>
<organism evidence="3 4">
    <name type="scientific">Actinophytocola xanthii</name>
    <dbReference type="NCBI Taxonomy" id="1912961"/>
    <lineage>
        <taxon>Bacteria</taxon>
        <taxon>Bacillati</taxon>
        <taxon>Actinomycetota</taxon>
        <taxon>Actinomycetes</taxon>
        <taxon>Pseudonocardiales</taxon>
        <taxon>Pseudonocardiaceae</taxon>
    </lineage>
</organism>
<evidence type="ECO:0000313" key="3">
    <source>
        <dbReference type="EMBL" id="OLF08925.1"/>
    </source>
</evidence>
<keyword evidence="2" id="KW-0812">Transmembrane</keyword>
<protein>
    <recommendedName>
        <fullName evidence="5">DUF998 domain-containing protein</fullName>
    </recommendedName>
</protein>
<feature type="transmembrane region" description="Helical" evidence="2">
    <location>
        <begin position="65"/>
        <end position="85"/>
    </location>
</feature>
<sequence>MTNLVLSPPRGAAVVGPRPSVFAVRLGLAGIVCSLLFMTNLTVTAWERMSVLDTTMSDYVFVPEIGWMFGAAVLCMCVAGIGAMAGLARIHLLGRGVLRLALALAVLGSLLAAVFPTDLGESLSTSAQIHRYSAGVVFFCLPIAVVLVARQLTGVAYQVRYRRALYANALVTSVVLALFMTSHLGVMPEALQELNGLFQRLLFVLELSLLGQLIVLPLRFRGPESLRDQTGLVGDDRRLHPVAHIEPPQDRADVDLHRALDDVDPLRYLAVGQAGADEPQYLTLPVGELRDPVANLQPRPRTREVVEHPPRHQR</sequence>
<comment type="caution">
    <text evidence="3">The sequence shown here is derived from an EMBL/GenBank/DDBJ whole genome shotgun (WGS) entry which is preliminary data.</text>
</comment>
<evidence type="ECO:0000256" key="1">
    <source>
        <dbReference type="SAM" id="MobiDB-lite"/>
    </source>
</evidence>
<gene>
    <name evidence="3" type="ORF">BU204_33520</name>
</gene>
<feature type="compositionally biased region" description="Basic and acidic residues" evidence="1">
    <location>
        <begin position="301"/>
        <end position="314"/>
    </location>
</feature>
<dbReference type="InterPro" id="IPR009339">
    <property type="entry name" value="DUF998"/>
</dbReference>
<dbReference type="AlphaFoldDB" id="A0A1Q8C3I4"/>
<keyword evidence="2" id="KW-1133">Transmembrane helix</keyword>
<evidence type="ECO:0000313" key="4">
    <source>
        <dbReference type="Proteomes" id="UP000185596"/>
    </source>
</evidence>
<evidence type="ECO:0000256" key="2">
    <source>
        <dbReference type="SAM" id="Phobius"/>
    </source>
</evidence>
<dbReference type="Proteomes" id="UP000185596">
    <property type="component" value="Unassembled WGS sequence"/>
</dbReference>
<keyword evidence="2" id="KW-0472">Membrane</keyword>
<dbReference type="EMBL" id="MSIE01000090">
    <property type="protein sequence ID" value="OLF08925.1"/>
    <property type="molecule type" value="Genomic_DNA"/>
</dbReference>
<dbReference type="STRING" id="1912961.BU204_33520"/>
<feature type="transmembrane region" description="Helical" evidence="2">
    <location>
        <begin position="21"/>
        <end position="45"/>
    </location>
</feature>
<accession>A0A1Q8C3I4</accession>
<reference evidence="3 4" key="1">
    <citation type="submission" date="2016-12" db="EMBL/GenBank/DDBJ databases">
        <title>The draft genome sequence of Actinophytocola sp. 11-183.</title>
        <authorList>
            <person name="Wang W."/>
            <person name="Yuan L."/>
        </authorList>
    </citation>
    <scope>NUCLEOTIDE SEQUENCE [LARGE SCALE GENOMIC DNA]</scope>
    <source>
        <strain evidence="3 4">11-183</strain>
    </source>
</reference>